<feature type="coiled-coil region" evidence="1">
    <location>
        <begin position="28"/>
        <end position="55"/>
    </location>
</feature>
<protein>
    <submittedName>
        <fullName evidence="2">Uncharacterized protein</fullName>
    </submittedName>
</protein>
<keyword evidence="1" id="KW-0175">Coiled coil</keyword>
<reference evidence="3" key="1">
    <citation type="journal article" date="2019" name="Int. J. Syst. Evol. Microbiol.">
        <title>The Global Catalogue of Microorganisms (GCM) 10K type strain sequencing project: providing services to taxonomists for standard genome sequencing and annotation.</title>
        <authorList>
            <consortium name="The Broad Institute Genomics Platform"/>
            <consortium name="The Broad Institute Genome Sequencing Center for Infectious Disease"/>
            <person name="Wu L."/>
            <person name="Ma J."/>
        </authorList>
    </citation>
    <scope>NUCLEOTIDE SEQUENCE [LARGE SCALE GENOMIC DNA]</scope>
    <source>
        <strain evidence="3">NBRC 103632</strain>
    </source>
</reference>
<evidence type="ECO:0000313" key="2">
    <source>
        <dbReference type="EMBL" id="GLS70099.1"/>
    </source>
</evidence>
<name>A0AA37TFU8_9HYPH</name>
<evidence type="ECO:0000256" key="1">
    <source>
        <dbReference type="SAM" id="Coils"/>
    </source>
</evidence>
<dbReference type="Proteomes" id="UP001157440">
    <property type="component" value="Unassembled WGS sequence"/>
</dbReference>
<keyword evidence="3" id="KW-1185">Reference proteome</keyword>
<sequence>MISLQYELLARAEHDRAVSEAPRCATPLEFVDRTIQNAQQAIQRSRKLLEQTKHQAHPGTGGAYLGINPAGAHAAGIVTSSVRSRSDFVPPMRARSP</sequence>
<evidence type="ECO:0000313" key="3">
    <source>
        <dbReference type="Proteomes" id="UP001157440"/>
    </source>
</evidence>
<gene>
    <name evidence="2" type="ORF">GCM10007890_21120</name>
</gene>
<comment type="caution">
    <text evidence="2">The sequence shown here is derived from an EMBL/GenBank/DDBJ whole genome shotgun (WGS) entry which is preliminary data.</text>
</comment>
<organism evidence="2 3">
    <name type="scientific">Methylobacterium tardum</name>
    <dbReference type="NCBI Taxonomy" id="374432"/>
    <lineage>
        <taxon>Bacteria</taxon>
        <taxon>Pseudomonadati</taxon>
        <taxon>Pseudomonadota</taxon>
        <taxon>Alphaproteobacteria</taxon>
        <taxon>Hyphomicrobiales</taxon>
        <taxon>Methylobacteriaceae</taxon>
        <taxon>Methylobacterium</taxon>
    </lineage>
</organism>
<proteinExistence type="predicted"/>
<dbReference type="EMBL" id="BSPL01000013">
    <property type="protein sequence ID" value="GLS70099.1"/>
    <property type="molecule type" value="Genomic_DNA"/>
</dbReference>
<accession>A0AA37TFU8</accession>
<dbReference type="AlphaFoldDB" id="A0AA37TFU8"/>